<protein>
    <submittedName>
        <fullName evidence="1">Uncharacterized protein</fullName>
    </submittedName>
</protein>
<name>A0A6A5ZQT5_9PLEO</name>
<sequence length="161" mass="17972">MLRSHPARNSQLVGTQGRVLGRTNMQRSRCVKSLLKVLIERSSTLADNHCKSPAPAVRRETHLGNRGLKSNHSHYLTPETVLGVPCKDFQLLHQPSLQFQGTYLCIFATKPVGKCTLQPPRSHLGIAGVWARRRYGYLCIKLQERGSSVQPCITRRSASNS</sequence>
<keyword evidence="2" id="KW-1185">Reference proteome</keyword>
<dbReference type="Proteomes" id="UP000799770">
    <property type="component" value="Unassembled WGS sequence"/>
</dbReference>
<evidence type="ECO:0000313" key="2">
    <source>
        <dbReference type="Proteomes" id="UP000799770"/>
    </source>
</evidence>
<reference evidence="1" key="1">
    <citation type="journal article" date="2020" name="Stud. Mycol.">
        <title>101 Dothideomycetes genomes: a test case for predicting lifestyles and emergence of pathogens.</title>
        <authorList>
            <person name="Haridas S."/>
            <person name="Albert R."/>
            <person name="Binder M."/>
            <person name="Bloem J."/>
            <person name="Labutti K."/>
            <person name="Salamov A."/>
            <person name="Andreopoulos B."/>
            <person name="Baker S."/>
            <person name="Barry K."/>
            <person name="Bills G."/>
            <person name="Bluhm B."/>
            <person name="Cannon C."/>
            <person name="Castanera R."/>
            <person name="Culley D."/>
            <person name="Daum C."/>
            <person name="Ezra D."/>
            <person name="Gonzalez J."/>
            <person name="Henrissat B."/>
            <person name="Kuo A."/>
            <person name="Liang C."/>
            <person name="Lipzen A."/>
            <person name="Lutzoni F."/>
            <person name="Magnuson J."/>
            <person name="Mondo S."/>
            <person name="Nolan M."/>
            <person name="Ohm R."/>
            <person name="Pangilinan J."/>
            <person name="Park H.-J."/>
            <person name="Ramirez L."/>
            <person name="Alfaro M."/>
            <person name="Sun H."/>
            <person name="Tritt A."/>
            <person name="Yoshinaga Y."/>
            <person name="Zwiers L.-H."/>
            <person name="Turgeon B."/>
            <person name="Goodwin S."/>
            <person name="Spatafora J."/>
            <person name="Crous P."/>
            <person name="Grigoriev I."/>
        </authorList>
    </citation>
    <scope>NUCLEOTIDE SEQUENCE</scope>
    <source>
        <strain evidence="1">CBS 627.86</strain>
    </source>
</reference>
<accession>A0A6A5ZQT5</accession>
<proteinExistence type="predicted"/>
<gene>
    <name evidence="1" type="ORF">BDV96DRAFT_136716</name>
</gene>
<dbReference type="EMBL" id="ML977311">
    <property type="protein sequence ID" value="KAF2122040.1"/>
    <property type="molecule type" value="Genomic_DNA"/>
</dbReference>
<organism evidence="1 2">
    <name type="scientific">Lophiotrema nucula</name>
    <dbReference type="NCBI Taxonomy" id="690887"/>
    <lineage>
        <taxon>Eukaryota</taxon>
        <taxon>Fungi</taxon>
        <taxon>Dikarya</taxon>
        <taxon>Ascomycota</taxon>
        <taxon>Pezizomycotina</taxon>
        <taxon>Dothideomycetes</taxon>
        <taxon>Pleosporomycetidae</taxon>
        <taxon>Pleosporales</taxon>
        <taxon>Lophiotremataceae</taxon>
        <taxon>Lophiotrema</taxon>
    </lineage>
</organism>
<dbReference type="AlphaFoldDB" id="A0A6A5ZQT5"/>
<evidence type="ECO:0000313" key="1">
    <source>
        <dbReference type="EMBL" id="KAF2122040.1"/>
    </source>
</evidence>